<comment type="caution">
    <text evidence="11">The sequence shown here is derived from an EMBL/GenBank/DDBJ whole genome shotgun (WGS) entry which is preliminary data.</text>
</comment>
<keyword evidence="11" id="KW-0560">Oxidoreductase</keyword>
<dbReference type="EMBL" id="AZFA01000028">
    <property type="protein sequence ID" value="KRL65682.1"/>
    <property type="molecule type" value="Genomic_DNA"/>
</dbReference>
<dbReference type="InterPro" id="IPR010644">
    <property type="entry name" value="ChdC/CLD"/>
</dbReference>
<proteinExistence type="predicted"/>
<evidence type="ECO:0000256" key="1">
    <source>
        <dbReference type="ARBA" id="ARBA00014413"/>
    </source>
</evidence>
<accession>A0A0R1SGX6</accession>
<keyword evidence="4" id="KW-0408">Iron</keyword>
<evidence type="ECO:0000256" key="7">
    <source>
        <dbReference type="ARBA" id="ARBA00030236"/>
    </source>
</evidence>
<reference evidence="11 12" key="1">
    <citation type="journal article" date="2015" name="Genome Announc.">
        <title>Expanding the biotechnology potential of lactobacilli through comparative genomics of 213 strains and associated genera.</title>
        <authorList>
            <person name="Sun Z."/>
            <person name="Harris H.M."/>
            <person name="McCann A."/>
            <person name="Guo C."/>
            <person name="Argimon S."/>
            <person name="Zhang W."/>
            <person name="Yang X."/>
            <person name="Jeffery I.B."/>
            <person name="Cooney J.C."/>
            <person name="Kagawa T.F."/>
            <person name="Liu W."/>
            <person name="Song Y."/>
            <person name="Salvetti E."/>
            <person name="Wrobel A."/>
            <person name="Rasinkangas P."/>
            <person name="Parkhill J."/>
            <person name="Rea M.C."/>
            <person name="O'Sullivan O."/>
            <person name="Ritari J."/>
            <person name="Douillard F.P."/>
            <person name="Paul Ross R."/>
            <person name="Yang R."/>
            <person name="Briner A.E."/>
            <person name="Felis G.E."/>
            <person name="de Vos W.M."/>
            <person name="Barrangou R."/>
            <person name="Klaenhammer T.R."/>
            <person name="Caufield P.W."/>
            <person name="Cui Y."/>
            <person name="Zhang H."/>
            <person name="O'Toole P.W."/>
        </authorList>
    </citation>
    <scope>NUCLEOTIDE SEQUENCE [LARGE SCALE GENOMIC DNA]</scope>
    <source>
        <strain evidence="11 12">DSM 14857</strain>
    </source>
</reference>
<dbReference type="AlphaFoldDB" id="A0A0R1SGX6"/>
<dbReference type="GO" id="GO:0004601">
    <property type="term" value="F:peroxidase activity"/>
    <property type="evidence" value="ECO:0007669"/>
    <property type="project" value="UniProtKB-KW"/>
</dbReference>
<evidence type="ECO:0000256" key="2">
    <source>
        <dbReference type="ARBA" id="ARBA00022617"/>
    </source>
</evidence>
<keyword evidence="12" id="KW-1185">Reference proteome</keyword>
<dbReference type="eggNOG" id="COG3253">
    <property type="taxonomic scope" value="Bacteria"/>
</dbReference>
<name>A0A0R1SGX6_9LACO</name>
<evidence type="ECO:0000313" key="12">
    <source>
        <dbReference type="Proteomes" id="UP000051647"/>
    </source>
</evidence>
<dbReference type="GO" id="GO:0020037">
    <property type="term" value="F:heme binding"/>
    <property type="evidence" value="ECO:0007669"/>
    <property type="project" value="InterPro"/>
</dbReference>
<evidence type="ECO:0000256" key="6">
    <source>
        <dbReference type="ARBA" id="ARBA00029882"/>
    </source>
</evidence>
<comment type="catalytic activity">
    <reaction evidence="8">
        <text>Fe-coproporphyrin III + 2 H2O2 + 2 H(+) = heme b + 2 CO2 + 4 H2O</text>
        <dbReference type="Rhea" id="RHEA:56516"/>
        <dbReference type="ChEBI" id="CHEBI:15377"/>
        <dbReference type="ChEBI" id="CHEBI:15378"/>
        <dbReference type="ChEBI" id="CHEBI:16240"/>
        <dbReference type="ChEBI" id="CHEBI:16526"/>
        <dbReference type="ChEBI" id="CHEBI:60344"/>
        <dbReference type="ChEBI" id="CHEBI:68438"/>
        <dbReference type="EC" id="1.3.98.5"/>
    </reaction>
    <physiologicalReaction direction="left-to-right" evidence="8">
        <dbReference type="Rhea" id="RHEA:56517"/>
    </physiologicalReaction>
</comment>
<dbReference type="PANTHER" id="PTHR36843">
    <property type="entry name" value="HEME-DEPENDENT PEROXIDASE YWFI-RELATED"/>
    <property type="match status" value="1"/>
</dbReference>
<protein>
    <recommendedName>
        <fullName evidence="1">Coproheme decarboxylase</fullName>
        <ecNumber evidence="10">1.3.98.5</ecNumber>
    </recommendedName>
    <alternativeName>
        <fullName evidence="6">Coproheme III oxidative decarboxylase</fullName>
    </alternativeName>
    <alternativeName>
        <fullName evidence="7">Hydrogen peroxide-dependent heme synthase</fullName>
    </alternativeName>
</protein>
<dbReference type="STRING" id="1423815.FC27_GL001299"/>
<dbReference type="Gene3D" id="3.30.70.1030">
    <property type="entry name" value="Apc35880, domain 1"/>
    <property type="match status" value="2"/>
</dbReference>
<dbReference type="SUPFAM" id="SSF54909">
    <property type="entry name" value="Dimeric alpha+beta barrel"/>
    <property type="match status" value="1"/>
</dbReference>
<dbReference type="GO" id="GO:0046872">
    <property type="term" value="F:metal ion binding"/>
    <property type="evidence" value="ECO:0007669"/>
    <property type="project" value="UniProtKB-KW"/>
</dbReference>
<dbReference type="Proteomes" id="UP000051647">
    <property type="component" value="Unassembled WGS sequence"/>
</dbReference>
<dbReference type="InterPro" id="IPR011008">
    <property type="entry name" value="Dimeric_a/b-barrel"/>
</dbReference>
<evidence type="ECO:0000256" key="5">
    <source>
        <dbReference type="ARBA" id="ARBA00023444"/>
    </source>
</evidence>
<dbReference type="Pfam" id="PF06778">
    <property type="entry name" value="Chlor_dismutase"/>
    <property type="match status" value="1"/>
</dbReference>
<keyword evidence="3" id="KW-0479">Metal-binding</keyword>
<keyword evidence="11" id="KW-0575">Peroxidase</keyword>
<evidence type="ECO:0000313" key="11">
    <source>
        <dbReference type="EMBL" id="KRL65682.1"/>
    </source>
</evidence>
<comment type="pathway">
    <text evidence="5">Porphyrin-containing compound metabolism.</text>
</comment>
<organism evidence="11 12">
    <name type="scientific">Companilactobacillus versmoldensis DSM 14857 = KCTC 3814</name>
    <dbReference type="NCBI Taxonomy" id="1423815"/>
    <lineage>
        <taxon>Bacteria</taxon>
        <taxon>Bacillati</taxon>
        <taxon>Bacillota</taxon>
        <taxon>Bacilli</taxon>
        <taxon>Lactobacillales</taxon>
        <taxon>Lactobacillaceae</taxon>
        <taxon>Companilactobacillus</taxon>
    </lineage>
</organism>
<evidence type="ECO:0000256" key="9">
    <source>
        <dbReference type="ARBA" id="ARBA00049935"/>
    </source>
</evidence>
<keyword evidence="2" id="KW-0349">Heme</keyword>
<gene>
    <name evidence="11" type="ORF">FC27_GL001299</name>
</gene>
<dbReference type="PATRIC" id="fig|1423815.3.peg.1331"/>
<evidence type="ECO:0000256" key="8">
    <source>
        <dbReference type="ARBA" id="ARBA00049896"/>
    </source>
</evidence>
<comment type="cofactor">
    <cofactor evidence="9">
        <name>Fe-coproporphyrin III</name>
        <dbReference type="ChEBI" id="CHEBI:68438"/>
    </cofactor>
</comment>
<dbReference type="PANTHER" id="PTHR36843:SF1">
    <property type="entry name" value="COPROHEME DECARBOXYLASE"/>
    <property type="match status" value="1"/>
</dbReference>
<evidence type="ECO:0000256" key="10">
    <source>
        <dbReference type="ARBA" id="ARBA00050019"/>
    </source>
</evidence>
<evidence type="ECO:0000256" key="4">
    <source>
        <dbReference type="ARBA" id="ARBA00023004"/>
    </source>
</evidence>
<dbReference type="NCBIfam" id="NF008913">
    <property type="entry name" value="PRK12276.1"/>
    <property type="match status" value="1"/>
</dbReference>
<dbReference type="EC" id="1.3.98.5" evidence="10"/>
<sequence length="265" mass="30745">MTVVILFFRKGGITLQEPVETLEGWYCMHLLWSIDGASWRKVTFEHQQEMVHQFQLLLDDFVQTEAKGNGSHYVFNVSGHKADLGLIILRETLAELNEIELQLTKLPLFDYLKRGTSYVSVTEVGTYTGKPKSDKGWAYVNQHLKPELPDKPYICFYPMSKLRIPGANWYTLTYDERRQFMHDHGTVGRTYAGKIWQYITGSIGLDDFEWGVTLFAETPLMFKKIIAEMRYYEASSVYGEFPYFVVGTHMDNAGLQKMFLENWEA</sequence>
<evidence type="ECO:0000256" key="3">
    <source>
        <dbReference type="ARBA" id="ARBA00022723"/>
    </source>
</evidence>